<dbReference type="InterPro" id="IPR022337">
    <property type="entry name" value="Inositol_monophosphatase_SuhB"/>
</dbReference>
<dbReference type="Gene3D" id="3.40.190.80">
    <property type="match status" value="1"/>
</dbReference>
<dbReference type="EC" id="3.1.3.25" evidence="4"/>
<accession>A0A1J5S387</accession>
<dbReference type="InterPro" id="IPR020583">
    <property type="entry name" value="Inositol_monoP_metal-BS"/>
</dbReference>
<proteinExistence type="inferred from homology"/>
<comment type="cofactor">
    <cofactor evidence="2">
        <name>Mg(2+)</name>
        <dbReference type="ChEBI" id="CHEBI:18420"/>
    </cofactor>
</comment>
<sequence>MHPMLSNAVKAARRAGSIITRASEDIGSLKIQTKTYNDFVTEVDKAAEQSIIDTLKELYPTHGFLGEESGESNIEADFIWIIDPLDGTTNFLHGMPQYCISIALQERGVLTHAVVYDPNRNDLFTATKGRGAFLNDKRIRVTQRTKLQDTIIGTGFPFRDFTHLDTYLDMLKDMIKKTTGIRRPGSAALDLAYVAAGWYDGFWEIGLSAWDIAAGGLIVQEAGGIVGDFEGNESWLKTGNIVAANPKVFAQMLQTLAPHLTDALKTPKL</sequence>
<dbReference type="GO" id="GO:0006020">
    <property type="term" value="P:inositol metabolic process"/>
    <property type="evidence" value="ECO:0007669"/>
    <property type="project" value="TreeGrafter"/>
</dbReference>
<dbReference type="InterPro" id="IPR020550">
    <property type="entry name" value="Inositol_monophosphatase_CS"/>
</dbReference>
<dbReference type="Pfam" id="PF00459">
    <property type="entry name" value="Inositol_P"/>
    <property type="match status" value="1"/>
</dbReference>
<keyword evidence="6 8" id="KW-0378">Hydrolase</keyword>
<comment type="similarity">
    <text evidence="3">Belongs to the inositol monophosphatase superfamily.</text>
</comment>
<dbReference type="PANTHER" id="PTHR20854:SF4">
    <property type="entry name" value="INOSITOL-1-MONOPHOSPHATASE-RELATED"/>
    <property type="match status" value="1"/>
</dbReference>
<evidence type="ECO:0000313" key="8">
    <source>
        <dbReference type="EMBL" id="OIR02865.1"/>
    </source>
</evidence>
<name>A0A1J5S387_9ZZZZ</name>
<protein>
    <recommendedName>
        <fullName evidence="4">inositol-phosphate phosphatase</fullName>
        <ecNumber evidence="4">3.1.3.25</ecNumber>
    </recommendedName>
</protein>
<dbReference type="InterPro" id="IPR000760">
    <property type="entry name" value="Inositol_monophosphatase-like"/>
</dbReference>
<comment type="caution">
    <text evidence="8">The sequence shown here is derived from an EMBL/GenBank/DDBJ whole genome shotgun (WGS) entry which is preliminary data.</text>
</comment>
<dbReference type="GO" id="GO:0007165">
    <property type="term" value="P:signal transduction"/>
    <property type="evidence" value="ECO:0007669"/>
    <property type="project" value="TreeGrafter"/>
</dbReference>
<dbReference type="PROSITE" id="PS00630">
    <property type="entry name" value="IMP_2"/>
    <property type="match status" value="1"/>
</dbReference>
<evidence type="ECO:0000256" key="6">
    <source>
        <dbReference type="ARBA" id="ARBA00022801"/>
    </source>
</evidence>
<dbReference type="SUPFAM" id="SSF56655">
    <property type="entry name" value="Carbohydrate phosphatase"/>
    <property type="match status" value="1"/>
</dbReference>
<comment type="catalytic activity">
    <reaction evidence="1">
        <text>a myo-inositol phosphate + H2O = myo-inositol + phosphate</text>
        <dbReference type="Rhea" id="RHEA:24056"/>
        <dbReference type="ChEBI" id="CHEBI:15377"/>
        <dbReference type="ChEBI" id="CHEBI:17268"/>
        <dbReference type="ChEBI" id="CHEBI:43474"/>
        <dbReference type="ChEBI" id="CHEBI:84139"/>
        <dbReference type="EC" id="3.1.3.25"/>
    </reaction>
</comment>
<evidence type="ECO:0000256" key="7">
    <source>
        <dbReference type="ARBA" id="ARBA00022842"/>
    </source>
</evidence>
<dbReference type="EMBL" id="MLJW01000071">
    <property type="protein sequence ID" value="OIR02865.1"/>
    <property type="molecule type" value="Genomic_DNA"/>
</dbReference>
<keyword evidence="5" id="KW-0479">Metal-binding</keyword>
<dbReference type="FunFam" id="3.30.540.10:FF:000003">
    <property type="entry name" value="Inositol-1-monophosphatase"/>
    <property type="match status" value="1"/>
</dbReference>
<dbReference type="PROSITE" id="PS00629">
    <property type="entry name" value="IMP_1"/>
    <property type="match status" value="1"/>
</dbReference>
<dbReference type="Gene3D" id="3.30.540.10">
    <property type="entry name" value="Fructose-1,6-Bisphosphatase, subunit A, domain 1"/>
    <property type="match status" value="1"/>
</dbReference>
<dbReference type="PRINTS" id="PR00377">
    <property type="entry name" value="IMPHPHTASES"/>
</dbReference>
<evidence type="ECO:0000256" key="4">
    <source>
        <dbReference type="ARBA" id="ARBA00013106"/>
    </source>
</evidence>
<dbReference type="PANTHER" id="PTHR20854">
    <property type="entry name" value="INOSITOL MONOPHOSPHATASE"/>
    <property type="match status" value="1"/>
</dbReference>
<dbReference type="AlphaFoldDB" id="A0A1J5S387"/>
<reference evidence="8" key="1">
    <citation type="submission" date="2016-10" db="EMBL/GenBank/DDBJ databases">
        <title>Sequence of Gallionella enrichment culture.</title>
        <authorList>
            <person name="Poehlein A."/>
            <person name="Muehling M."/>
            <person name="Daniel R."/>
        </authorList>
    </citation>
    <scope>NUCLEOTIDE SEQUENCE</scope>
</reference>
<dbReference type="GO" id="GO:0008934">
    <property type="term" value="F:inositol monophosphate 1-phosphatase activity"/>
    <property type="evidence" value="ECO:0007669"/>
    <property type="project" value="InterPro"/>
</dbReference>
<evidence type="ECO:0000256" key="5">
    <source>
        <dbReference type="ARBA" id="ARBA00022723"/>
    </source>
</evidence>
<evidence type="ECO:0000256" key="3">
    <source>
        <dbReference type="ARBA" id="ARBA00009759"/>
    </source>
</evidence>
<dbReference type="GO" id="GO:0046854">
    <property type="term" value="P:phosphatidylinositol phosphate biosynthetic process"/>
    <property type="evidence" value="ECO:0007669"/>
    <property type="project" value="InterPro"/>
</dbReference>
<dbReference type="InterPro" id="IPR033942">
    <property type="entry name" value="IMPase"/>
</dbReference>
<organism evidence="8">
    <name type="scientific">mine drainage metagenome</name>
    <dbReference type="NCBI Taxonomy" id="410659"/>
    <lineage>
        <taxon>unclassified sequences</taxon>
        <taxon>metagenomes</taxon>
        <taxon>ecological metagenomes</taxon>
    </lineage>
</organism>
<dbReference type="CDD" id="cd01639">
    <property type="entry name" value="IMPase"/>
    <property type="match status" value="1"/>
</dbReference>
<gene>
    <name evidence="8" type="primary">suhB_6</name>
    <name evidence="8" type="ORF">GALL_150730</name>
</gene>
<dbReference type="GO" id="GO:0046872">
    <property type="term" value="F:metal ion binding"/>
    <property type="evidence" value="ECO:0007669"/>
    <property type="project" value="UniProtKB-KW"/>
</dbReference>
<evidence type="ECO:0000256" key="2">
    <source>
        <dbReference type="ARBA" id="ARBA00001946"/>
    </source>
</evidence>
<dbReference type="PRINTS" id="PR01959">
    <property type="entry name" value="SBIMPHPHTASE"/>
</dbReference>
<evidence type="ECO:0000256" key="1">
    <source>
        <dbReference type="ARBA" id="ARBA00001033"/>
    </source>
</evidence>
<keyword evidence="7" id="KW-0460">Magnesium</keyword>